<keyword evidence="5" id="KW-0804">Transcription</keyword>
<dbReference type="RefSeq" id="XP_025426994.1">
    <property type="nucleotide sequence ID" value="XM_025570930.1"/>
</dbReference>
<keyword evidence="9" id="KW-1185">Reference proteome</keyword>
<keyword evidence="2" id="KW-0862">Zinc</keyword>
<dbReference type="Pfam" id="PF11951">
    <property type="entry name" value="Fungal_trans_2"/>
    <property type="match status" value="1"/>
</dbReference>
<accession>A0A319A054</accession>
<dbReference type="GeneID" id="37072158"/>
<evidence type="ECO:0000256" key="4">
    <source>
        <dbReference type="ARBA" id="ARBA00023125"/>
    </source>
</evidence>
<evidence type="ECO:0000256" key="3">
    <source>
        <dbReference type="ARBA" id="ARBA00023015"/>
    </source>
</evidence>
<keyword evidence="4" id="KW-0238">DNA-binding</keyword>
<dbReference type="GO" id="GO:0003677">
    <property type="term" value="F:DNA binding"/>
    <property type="evidence" value="ECO:0007669"/>
    <property type="project" value="UniProtKB-KW"/>
</dbReference>
<dbReference type="SUPFAM" id="SSF57701">
    <property type="entry name" value="Zn2/Cys6 DNA-binding domain"/>
    <property type="match status" value="1"/>
</dbReference>
<dbReference type="InterPro" id="IPR001138">
    <property type="entry name" value="Zn2Cys6_DnaBD"/>
</dbReference>
<protein>
    <recommendedName>
        <fullName evidence="7">Zn(2)-C6 fungal-type domain-containing protein</fullName>
    </recommendedName>
</protein>
<evidence type="ECO:0000313" key="9">
    <source>
        <dbReference type="Proteomes" id="UP000248349"/>
    </source>
</evidence>
<dbReference type="GO" id="GO:0000981">
    <property type="term" value="F:DNA-binding transcription factor activity, RNA polymerase II-specific"/>
    <property type="evidence" value="ECO:0007669"/>
    <property type="project" value="InterPro"/>
</dbReference>
<evidence type="ECO:0000313" key="8">
    <source>
        <dbReference type="EMBL" id="PYH41012.1"/>
    </source>
</evidence>
<dbReference type="InterPro" id="IPR052360">
    <property type="entry name" value="Transcr_Regulatory_Proteins"/>
</dbReference>
<dbReference type="PANTHER" id="PTHR36206:SF16">
    <property type="entry name" value="TRANSCRIPTION FACTOR DOMAIN-CONTAINING PROTEIN-RELATED"/>
    <property type="match status" value="1"/>
</dbReference>
<dbReference type="InterPro" id="IPR036864">
    <property type="entry name" value="Zn2-C6_fun-type_DNA-bd_sf"/>
</dbReference>
<dbReference type="Proteomes" id="UP000248349">
    <property type="component" value="Unassembled WGS sequence"/>
</dbReference>
<dbReference type="SMART" id="SM00066">
    <property type="entry name" value="GAL4"/>
    <property type="match status" value="1"/>
</dbReference>
<evidence type="ECO:0000256" key="5">
    <source>
        <dbReference type="ARBA" id="ARBA00023163"/>
    </source>
</evidence>
<name>A0A319A054_9EURO</name>
<dbReference type="PROSITE" id="PS50048">
    <property type="entry name" value="ZN2_CY6_FUNGAL_2"/>
    <property type="match status" value="1"/>
</dbReference>
<dbReference type="AlphaFoldDB" id="A0A319A054"/>
<sequence>MSQEAIRPPKSRVFRTRSKTGCRTCRTRRIRCDEFPVACKNCTSTGRKCDYDLHRLPVKRNLSLLPRSLLGRLHAWTLTSDERNCFAFFQLQTVPGLAEVFDSPLWERFILQQSSADPAVSHAVIMLGAIHQGAVMNRMRLSGSRPHNSHLNFSLEQSARAFALLNRRHAFNDPQFYQTVLTCCLLFVMGDILQGNYEKAAMHVYHGVKLLNEGLAQGRVLDQFLVDVFKFLQIASALYAPSGSAEPFVTAGNPEWGTQTSPIIIHSIDSVRQALSETLNYGIALIGYTMRSPAAEVRARYEDLWLAKQRITSRYEQLVLAFDQHCRERISPLSPKENRAAEVFRHVVLTQIVGLRLVFSDGLSTNHLTADCATLLSSSLDIMAKMPKRTTFVMEPVVTVGLHMVATQSPDIHMRVQAIEALRAWPHTEGMHNSEICAGIAMEALKAELRRMAENGEGSIVADFPEGRDQFLVDVLESDQNAASWATVRCSQFKIEDVLHQPDSDDDSPSM</sequence>
<dbReference type="Pfam" id="PF00172">
    <property type="entry name" value="Zn_clus"/>
    <property type="match status" value="1"/>
</dbReference>
<reference evidence="8 9" key="1">
    <citation type="submission" date="2016-12" db="EMBL/GenBank/DDBJ databases">
        <title>The genomes of Aspergillus section Nigri reveals drivers in fungal speciation.</title>
        <authorList>
            <consortium name="DOE Joint Genome Institute"/>
            <person name="Vesth T.C."/>
            <person name="Nybo J."/>
            <person name="Theobald S."/>
            <person name="Brandl J."/>
            <person name="Frisvad J.C."/>
            <person name="Nielsen K.F."/>
            <person name="Lyhne E.K."/>
            <person name="Kogle M.E."/>
            <person name="Kuo A."/>
            <person name="Riley R."/>
            <person name="Clum A."/>
            <person name="Nolan M."/>
            <person name="Lipzen A."/>
            <person name="Salamov A."/>
            <person name="Henrissat B."/>
            <person name="Wiebenga A."/>
            <person name="De Vries R.P."/>
            <person name="Grigoriev I.V."/>
            <person name="Mortensen U.H."/>
            <person name="Andersen M.R."/>
            <person name="Baker S.E."/>
        </authorList>
    </citation>
    <scope>NUCLEOTIDE SEQUENCE [LARGE SCALE GENOMIC DNA]</scope>
    <source>
        <strain evidence="8 9">JOP 1030-1</strain>
    </source>
</reference>
<dbReference type="EMBL" id="KZ821271">
    <property type="protein sequence ID" value="PYH41012.1"/>
    <property type="molecule type" value="Genomic_DNA"/>
</dbReference>
<dbReference type="GO" id="GO:0009893">
    <property type="term" value="P:positive regulation of metabolic process"/>
    <property type="evidence" value="ECO:0007669"/>
    <property type="project" value="UniProtKB-ARBA"/>
</dbReference>
<evidence type="ECO:0000256" key="1">
    <source>
        <dbReference type="ARBA" id="ARBA00022723"/>
    </source>
</evidence>
<dbReference type="Gene3D" id="4.10.240.10">
    <property type="entry name" value="Zn(2)-C6 fungal-type DNA-binding domain"/>
    <property type="match status" value="1"/>
</dbReference>
<keyword evidence="3" id="KW-0805">Transcription regulation</keyword>
<feature type="domain" description="Zn(2)-C6 fungal-type" evidence="7">
    <location>
        <begin position="21"/>
        <end position="51"/>
    </location>
</feature>
<organism evidence="8 9">
    <name type="scientific">Aspergillus saccharolyticus JOP 1030-1</name>
    <dbReference type="NCBI Taxonomy" id="1450539"/>
    <lineage>
        <taxon>Eukaryota</taxon>
        <taxon>Fungi</taxon>
        <taxon>Dikarya</taxon>
        <taxon>Ascomycota</taxon>
        <taxon>Pezizomycotina</taxon>
        <taxon>Eurotiomycetes</taxon>
        <taxon>Eurotiomycetidae</taxon>
        <taxon>Eurotiales</taxon>
        <taxon>Aspergillaceae</taxon>
        <taxon>Aspergillus</taxon>
        <taxon>Aspergillus subgen. Circumdati</taxon>
    </lineage>
</organism>
<dbReference type="PROSITE" id="PS00463">
    <property type="entry name" value="ZN2_CY6_FUNGAL_1"/>
    <property type="match status" value="1"/>
</dbReference>
<evidence type="ECO:0000259" key="7">
    <source>
        <dbReference type="PROSITE" id="PS50048"/>
    </source>
</evidence>
<dbReference type="PANTHER" id="PTHR36206">
    <property type="entry name" value="ASPERCRYPTIN BIOSYNTHESIS CLUSTER-SPECIFIC TRANSCRIPTION REGULATOR ATNN-RELATED"/>
    <property type="match status" value="1"/>
</dbReference>
<evidence type="ECO:0000256" key="2">
    <source>
        <dbReference type="ARBA" id="ARBA00022833"/>
    </source>
</evidence>
<dbReference type="STRING" id="1450539.A0A319A054"/>
<evidence type="ECO:0000256" key="6">
    <source>
        <dbReference type="ARBA" id="ARBA00023242"/>
    </source>
</evidence>
<dbReference type="GO" id="GO:0008270">
    <property type="term" value="F:zinc ion binding"/>
    <property type="evidence" value="ECO:0007669"/>
    <property type="project" value="InterPro"/>
</dbReference>
<dbReference type="OrthoDB" id="2593732at2759"/>
<keyword evidence="6" id="KW-0539">Nucleus</keyword>
<gene>
    <name evidence="8" type="ORF">BP01DRAFT_188559</name>
</gene>
<keyword evidence="1" id="KW-0479">Metal-binding</keyword>
<dbReference type="InterPro" id="IPR021858">
    <property type="entry name" value="Fun_TF"/>
</dbReference>
<proteinExistence type="predicted"/>